<evidence type="ECO:0000313" key="2">
    <source>
        <dbReference type="Proteomes" id="UP000010716"/>
    </source>
</evidence>
<reference evidence="1 2" key="1">
    <citation type="journal article" date="2011" name="J. Bacteriol.">
        <title>Draft genome sequence of the thermoalkaliphilic Caldalkalibacillus thermarum strain TA2.A1.</title>
        <authorList>
            <person name="Kalamorz F."/>
            <person name="Keis S."/>
            <person name="McMillan D.G."/>
            <person name="Olsson K."/>
            <person name="Stanton J.A."/>
            <person name="Stockwell P."/>
            <person name="Black M.A."/>
            <person name="Klingeman D.M."/>
            <person name="Land M.L."/>
            <person name="Han C.S."/>
            <person name="Martin S.L."/>
            <person name="Becher S.A."/>
            <person name="Peddie C.J."/>
            <person name="Morgan H.W."/>
            <person name="Matthies D."/>
            <person name="Preiss L."/>
            <person name="Meier T."/>
            <person name="Brown S.D."/>
            <person name="Cook G.M."/>
        </authorList>
    </citation>
    <scope>NUCLEOTIDE SEQUENCE [LARGE SCALE GENOMIC DNA]</scope>
    <source>
        <strain evidence="1 2">TA2.A1</strain>
    </source>
</reference>
<proteinExistence type="predicted"/>
<gene>
    <name evidence="1" type="ORF">CathTA2_0012</name>
</gene>
<name>F5L3S5_CALTT</name>
<dbReference type="Proteomes" id="UP000010716">
    <property type="component" value="Unassembled WGS sequence"/>
</dbReference>
<organism evidence="1 2">
    <name type="scientific">Caldalkalibacillus thermarum (strain TA2.A1)</name>
    <dbReference type="NCBI Taxonomy" id="986075"/>
    <lineage>
        <taxon>Bacteria</taxon>
        <taxon>Bacillati</taxon>
        <taxon>Bacillota</taxon>
        <taxon>Bacilli</taxon>
        <taxon>Bacillales</taxon>
        <taxon>Bacillaceae</taxon>
        <taxon>Caldalkalibacillus</taxon>
    </lineage>
</organism>
<keyword evidence="1" id="KW-0560">Oxidoreductase</keyword>
<evidence type="ECO:0000313" key="1">
    <source>
        <dbReference type="EMBL" id="EGL84008.1"/>
    </source>
</evidence>
<sequence length="38" mass="4229">AGVNHVIMNLKYGQRPVEEVVEELGEEVVPHFPALTVK</sequence>
<dbReference type="GO" id="GO:0004497">
    <property type="term" value="F:monooxygenase activity"/>
    <property type="evidence" value="ECO:0007669"/>
    <property type="project" value="UniProtKB-KW"/>
</dbReference>
<feature type="non-terminal residue" evidence="1">
    <location>
        <position position="1"/>
    </location>
</feature>
<dbReference type="EMBL" id="AFCE01000057">
    <property type="protein sequence ID" value="EGL84008.1"/>
    <property type="molecule type" value="Genomic_DNA"/>
</dbReference>
<accession>F5L3S5</accession>
<comment type="caution">
    <text evidence="1">The sequence shown here is derived from an EMBL/GenBank/DDBJ whole genome shotgun (WGS) entry which is preliminary data.</text>
</comment>
<protein>
    <submittedName>
        <fullName evidence="1">Luciferase-like monooxygenase</fullName>
    </submittedName>
</protein>
<dbReference type="AlphaFoldDB" id="F5L3S5"/>
<keyword evidence="1" id="KW-0503">Monooxygenase</keyword>